<comment type="caution">
    <text evidence="2">The sequence shown here is derived from an EMBL/GenBank/DDBJ whole genome shotgun (WGS) entry which is preliminary data.</text>
</comment>
<dbReference type="Pfam" id="PF10545">
    <property type="entry name" value="MADF_DNA_bdg"/>
    <property type="match status" value="1"/>
</dbReference>
<dbReference type="Proteomes" id="UP001175271">
    <property type="component" value="Unassembled WGS sequence"/>
</dbReference>
<name>A0AA39IQP1_9BILA</name>
<protein>
    <recommendedName>
        <fullName evidence="1">MADF domain-containing protein</fullName>
    </recommendedName>
</protein>
<evidence type="ECO:0000313" key="3">
    <source>
        <dbReference type="Proteomes" id="UP001175271"/>
    </source>
</evidence>
<evidence type="ECO:0000313" key="2">
    <source>
        <dbReference type="EMBL" id="KAK0427434.1"/>
    </source>
</evidence>
<reference evidence="2" key="1">
    <citation type="submission" date="2023-06" db="EMBL/GenBank/DDBJ databases">
        <title>Genomic analysis of the entomopathogenic nematode Steinernema hermaphroditum.</title>
        <authorList>
            <person name="Schwarz E.M."/>
            <person name="Heppert J.K."/>
            <person name="Baniya A."/>
            <person name="Schwartz H.T."/>
            <person name="Tan C.-H."/>
            <person name="Antoshechkin I."/>
            <person name="Sternberg P.W."/>
            <person name="Goodrich-Blair H."/>
            <person name="Dillman A.R."/>
        </authorList>
    </citation>
    <scope>NUCLEOTIDE SEQUENCE</scope>
    <source>
        <strain evidence="2">PS9179</strain>
        <tissue evidence="2">Whole animal</tissue>
    </source>
</reference>
<sequence length="292" mass="33784">MDCWHKTLKEVEEQSEERGIYCVRSFKVHKTFYGYTLVNSESHMEETISNDVKSHIIALVKSRENLWKVKTRSYKIDNKKAEDYQEVADEVNKLHGLSITGDQVRGVFKNLRDTYSRRIRNAKKDMKTTGSGAENTKTSKAKAQKEEAFPFLQEMEFLNENTNDLDTPRRILGGESQDLHVAVAQSPPENTISSTMDIESEERHPEHEELGHQARKRRKQLTHVEGELAQAVSHLAMAIAEDGQKDRMDTFASDVAASLRVVEERDRELALEMKKEIHDICYKYERRSMFTF</sequence>
<accession>A0AA39IQP1</accession>
<dbReference type="SMART" id="SM00595">
    <property type="entry name" value="MADF"/>
    <property type="match status" value="1"/>
</dbReference>
<dbReference type="PROSITE" id="PS51029">
    <property type="entry name" value="MADF"/>
    <property type="match status" value="1"/>
</dbReference>
<keyword evidence="3" id="KW-1185">Reference proteome</keyword>
<evidence type="ECO:0000259" key="1">
    <source>
        <dbReference type="PROSITE" id="PS51029"/>
    </source>
</evidence>
<proteinExistence type="predicted"/>
<dbReference type="EMBL" id="JAUCMV010000001">
    <property type="protein sequence ID" value="KAK0427434.1"/>
    <property type="molecule type" value="Genomic_DNA"/>
</dbReference>
<feature type="domain" description="MADF" evidence="1">
    <location>
        <begin position="55"/>
        <end position="163"/>
    </location>
</feature>
<dbReference type="InterPro" id="IPR006578">
    <property type="entry name" value="MADF-dom"/>
</dbReference>
<gene>
    <name evidence="2" type="ORF">QR680_010223</name>
</gene>
<organism evidence="2 3">
    <name type="scientific">Steinernema hermaphroditum</name>
    <dbReference type="NCBI Taxonomy" id="289476"/>
    <lineage>
        <taxon>Eukaryota</taxon>
        <taxon>Metazoa</taxon>
        <taxon>Ecdysozoa</taxon>
        <taxon>Nematoda</taxon>
        <taxon>Chromadorea</taxon>
        <taxon>Rhabditida</taxon>
        <taxon>Tylenchina</taxon>
        <taxon>Panagrolaimomorpha</taxon>
        <taxon>Strongyloidoidea</taxon>
        <taxon>Steinernematidae</taxon>
        <taxon>Steinernema</taxon>
    </lineage>
</organism>
<dbReference type="AlphaFoldDB" id="A0AA39IQP1"/>